<keyword evidence="12" id="KW-1185">Reference proteome</keyword>
<evidence type="ECO:0000313" key="12">
    <source>
        <dbReference type="Proteomes" id="UP001303046"/>
    </source>
</evidence>
<feature type="region of interest" description="Disordered" evidence="9">
    <location>
        <begin position="915"/>
        <end position="936"/>
    </location>
</feature>
<evidence type="ECO:0000256" key="6">
    <source>
        <dbReference type="ARBA" id="ARBA00023065"/>
    </source>
</evidence>
<evidence type="ECO:0000256" key="4">
    <source>
        <dbReference type="ARBA" id="ARBA00022737"/>
    </source>
</evidence>
<evidence type="ECO:0000256" key="2">
    <source>
        <dbReference type="ARBA" id="ARBA00022448"/>
    </source>
</evidence>
<dbReference type="InterPro" id="IPR046342">
    <property type="entry name" value="CBS_dom_sf"/>
</dbReference>
<dbReference type="PANTHER" id="PTHR45720:SF10">
    <property type="entry name" value="CHLORIDE CHANNEL PROTEIN 2"/>
    <property type="match status" value="1"/>
</dbReference>
<feature type="transmembrane region" description="Helical" evidence="10">
    <location>
        <begin position="530"/>
        <end position="551"/>
    </location>
</feature>
<feature type="region of interest" description="Disordered" evidence="9">
    <location>
        <begin position="1028"/>
        <end position="1049"/>
    </location>
</feature>
<feature type="transmembrane region" description="Helical" evidence="10">
    <location>
        <begin position="263"/>
        <end position="282"/>
    </location>
</feature>
<evidence type="ECO:0000256" key="8">
    <source>
        <dbReference type="ARBA" id="ARBA00023214"/>
    </source>
</evidence>
<dbReference type="Pfam" id="PF00654">
    <property type="entry name" value="Voltage_CLC"/>
    <property type="match status" value="1"/>
</dbReference>
<gene>
    <name evidence="11" type="primary">Necator_chrII.g7924</name>
    <name evidence="11" type="ORF">RB195_020130</name>
</gene>
<evidence type="ECO:0000256" key="1">
    <source>
        <dbReference type="ARBA" id="ARBA00004141"/>
    </source>
</evidence>
<proteinExistence type="predicted"/>
<comment type="caution">
    <text evidence="11">The sequence shown here is derived from an EMBL/GenBank/DDBJ whole genome shotgun (WGS) entry which is preliminary data.</text>
</comment>
<evidence type="ECO:0000256" key="9">
    <source>
        <dbReference type="SAM" id="MobiDB-lite"/>
    </source>
</evidence>
<evidence type="ECO:0000256" key="7">
    <source>
        <dbReference type="ARBA" id="ARBA00023136"/>
    </source>
</evidence>
<protein>
    <recommendedName>
        <fullName evidence="13">Chloride channel protein</fullName>
    </recommendedName>
</protein>
<dbReference type="Gene3D" id="1.10.3080.10">
    <property type="entry name" value="Clc chloride channel"/>
    <property type="match status" value="1"/>
</dbReference>
<dbReference type="EMBL" id="JAVFWL010000002">
    <property type="protein sequence ID" value="KAK6737838.1"/>
    <property type="molecule type" value="Genomic_DNA"/>
</dbReference>
<dbReference type="PRINTS" id="PR00762">
    <property type="entry name" value="CLCHANNEL"/>
</dbReference>
<feature type="transmembrane region" description="Helical" evidence="10">
    <location>
        <begin position="319"/>
        <end position="338"/>
    </location>
</feature>
<dbReference type="SUPFAM" id="SSF81340">
    <property type="entry name" value="Clc chloride channel"/>
    <property type="match status" value="1"/>
</dbReference>
<feature type="transmembrane region" description="Helical" evidence="10">
    <location>
        <begin position="458"/>
        <end position="479"/>
    </location>
</feature>
<dbReference type="SUPFAM" id="SSF54631">
    <property type="entry name" value="CBS-domain pair"/>
    <property type="match status" value="1"/>
</dbReference>
<dbReference type="Proteomes" id="UP001303046">
    <property type="component" value="Unassembled WGS sequence"/>
</dbReference>
<evidence type="ECO:0000256" key="10">
    <source>
        <dbReference type="SAM" id="Phobius"/>
    </source>
</evidence>
<dbReference type="InterPro" id="IPR001807">
    <property type="entry name" value="ClC"/>
</dbReference>
<evidence type="ECO:0000313" key="11">
    <source>
        <dbReference type="EMBL" id="KAK6737838.1"/>
    </source>
</evidence>
<keyword evidence="4" id="KW-0677">Repeat</keyword>
<feature type="region of interest" description="Disordered" evidence="9">
    <location>
        <begin position="966"/>
        <end position="990"/>
    </location>
</feature>
<name>A0ABR1CJR7_NECAM</name>
<dbReference type="PANTHER" id="PTHR45720">
    <property type="entry name" value="CHLORIDE CHANNEL PROTEIN 2"/>
    <property type="match status" value="1"/>
</dbReference>
<keyword evidence="2" id="KW-0813">Transport</keyword>
<keyword evidence="6" id="KW-0406">Ion transport</keyword>
<evidence type="ECO:0000256" key="3">
    <source>
        <dbReference type="ARBA" id="ARBA00022692"/>
    </source>
</evidence>
<feature type="transmembrane region" description="Helical" evidence="10">
    <location>
        <begin position="77"/>
        <end position="98"/>
    </location>
</feature>
<evidence type="ECO:0000256" key="5">
    <source>
        <dbReference type="ARBA" id="ARBA00022989"/>
    </source>
</evidence>
<evidence type="ECO:0008006" key="13">
    <source>
        <dbReference type="Google" id="ProtNLM"/>
    </source>
</evidence>
<keyword evidence="7 10" id="KW-0472">Membrane</keyword>
<organism evidence="11 12">
    <name type="scientific">Necator americanus</name>
    <name type="common">Human hookworm</name>
    <dbReference type="NCBI Taxonomy" id="51031"/>
    <lineage>
        <taxon>Eukaryota</taxon>
        <taxon>Metazoa</taxon>
        <taxon>Ecdysozoa</taxon>
        <taxon>Nematoda</taxon>
        <taxon>Chromadorea</taxon>
        <taxon>Rhabditida</taxon>
        <taxon>Rhabditina</taxon>
        <taxon>Rhabditomorpha</taxon>
        <taxon>Strongyloidea</taxon>
        <taxon>Ancylostomatidae</taxon>
        <taxon>Bunostominae</taxon>
        <taxon>Necator</taxon>
    </lineage>
</organism>
<keyword evidence="8" id="KW-0868">Chloride</keyword>
<feature type="transmembrane region" description="Helical" evidence="10">
    <location>
        <begin position="227"/>
        <end position="251"/>
    </location>
</feature>
<keyword evidence="5 10" id="KW-1133">Transmembrane helix</keyword>
<dbReference type="InterPro" id="IPR050970">
    <property type="entry name" value="Cl_channel_volt-gated"/>
</dbReference>
<comment type="subcellular location">
    <subcellularLocation>
        <location evidence="1">Membrane</location>
        <topology evidence="1">Multi-pass membrane protein</topology>
    </subcellularLocation>
</comment>
<reference evidence="11 12" key="1">
    <citation type="submission" date="2023-08" db="EMBL/GenBank/DDBJ databases">
        <title>A Necator americanus chromosomal reference genome.</title>
        <authorList>
            <person name="Ilik V."/>
            <person name="Petrzelkova K.J."/>
            <person name="Pardy F."/>
            <person name="Fuh T."/>
            <person name="Niatou-Singa F.S."/>
            <person name="Gouil Q."/>
            <person name="Baker L."/>
            <person name="Ritchie M.E."/>
            <person name="Jex A.R."/>
            <person name="Gazzola D."/>
            <person name="Li H."/>
            <person name="Toshio Fujiwara R."/>
            <person name="Zhan B."/>
            <person name="Aroian R.V."/>
            <person name="Pafco B."/>
            <person name="Schwarz E.M."/>
        </authorList>
    </citation>
    <scope>NUCLEOTIDE SEQUENCE [LARGE SCALE GENOMIC DNA]</scope>
    <source>
        <strain evidence="11 12">Aroian</strain>
        <tissue evidence="11">Whole animal</tissue>
    </source>
</reference>
<feature type="transmembrane region" description="Helical" evidence="10">
    <location>
        <begin position="359"/>
        <end position="378"/>
    </location>
</feature>
<dbReference type="Gene3D" id="3.10.580.10">
    <property type="entry name" value="CBS-domain"/>
    <property type="match status" value="2"/>
</dbReference>
<feature type="transmembrane region" description="Helical" evidence="10">
    <location>
        <begin position="499"/>
        <end position="523"/>
    </location>
</feature>
<feature type="transmembrane region" description="Helical" evidence="10">
    <location>
        <begin position="433"/>
        <end position="451"/>
    </location>
</feature>
<dbReference type="CDD" id="cd03683">
    <property type="entry name" value="ClC_1_like"/>
    <property type="match status" value="1"/>
</dbReference>
<feature type="transmembrane region" description="Helical" evidence="10">
    <location>
        <begin position="118"/>
        <end position="144"/>
    </location>
</feature>
<accession>A0ABR1CJR7</accession>
<feature type="compositionally biased region" description="Polar residues" evidence="9">
    <location>
        <begin position="966"/>
        <end position="977"/>
    </location>
</feature>
<sequence>MQSQKQIVEQQLDDRHLGLHHRGDSEMVHLLSGKKGTPSEDFIVPAPPSVKTTSRYFGCCCSPSRVFKVFKFAIQEWVFLALLGLIMAVFSLLMDMAISALQEGQMTLYRHFRDDETWVVPFMVWSFYGMVVVIASALAAHFIAPQAIGSGIPEMKTVLRGVILKEYLTIRTLVSKMIALSLAIGSGLPVGKEGPFVHIASVVASQLSRFVHGSESLFENESRANEMLAAGCAVGVACTFSAPVGGVLFSIEVTAVYFAVRSYWRGFFAATCSATLFSVLRGLRKGTPSAWSDLLALSVGAHYQTTFSLTNAFTSSELIFVAAIGLICGITGALFVFIHRTVVLFLRKNKYIKIVLQKYWLVYPAVVSFLISACMYPLGAGRYLGGEQAFSHTLNDFFVNCSWLEDTNNSYGCGPGVNFSRANWAGPNNEINIFHSLIAFQVAFFFLSIAASTLPIAAGIFMPVFVIGGAFGRFVGELLRLWYPNGVIDGVLATRVDPGIYAVVGAAAFCGSVTHTVSVAVIVFELTGQLVLLIPVMIAVLISNAVCSYLQPSFYDSVIKIKHLPYLPDISQSSSMYHSLTAEQFMTSPAAYIAKDSTYAELQTLIYAMTHVRAFPLVENKTSMVLTGSISRSHLFKLLQANVGVKARQAEAAERIRRAIREVSERYHVPSNARLTNNITYNKSNNMMSMGMKRSPQRFTVVSVENSPGSSGEISKSSVAFDNNLLSVPDHSSFPKASNDTMCYYAKIICGEFIGHNAKIWPTEWMSKFPVLKTESSRERSQTCPTILAMGTKRSKSSNLLSDSLSPEFHHTIGNVFRSITRGIGKSKKETDFDLHGEERDEWEKSVLQQKIDFTNIHIDPSPFQMVETTSLFKVHSIFSLLGLKRAYVTKAGRLVGVISLCDLRHAIESLQSGNIPGKGETMTTSLEKSEDESTDDVDYLHPKLEVLTRPNTCDDLCDLSERSMHVNSNDTTIPDNEQNETEKSRRISTSASEPWLVGLNEKENLPKPVPKFTLDLPPSTIADVISNEADSAEISTNRSDETVQRRRSPPHVRIVIPDDKVDDSEMRF</sequence>
<dbReference type="InterPro" id="IPR014743">
    <property type="entry name" value="Cl-channel_core"/>
</dbReference>
<keyword evidence="3 10" id="KW-0812">Transmembrane</keyword>